<protein>
    <submittedName>
        <fullName evidence="3">3',5'-cyclic AMP phosphodiesterase CpdA</fullName>
    </submittedName>
</protein>
<sequence>MPAHVSRRSLLQAAAVAPAALALPAVAGPARASAASTGAAYGRVDADSPRFTLAVLPDTQYLFDHDAADPRPLAETFHYLLKQRKDDNIVFMTHLGDVTEHGTQDEISLAASTFDAGLADQMPYSVLGGNHDVSGDDQRGTTPYLQAFGPSRFAVMPTFGGASPDGYNSYHVLTAAGQEWLVLALDWRTSDKGVAWVQGVIDAHHDLPVILTTHDLVAPAGDGGAALSDNGERLWEALVRKNDQVFLMLNGHYWPPARTVLHNDAGNEVHAHITNYQDRYYGGAGMVRLYHFDLARGVIDVETFSPWFLDRDPAKRSPLAAETVELTSDVDRFTLGIDFAQRFKGFSPLALPAPRPASAVLPRGTLAYWRFDAAGYSGAGIAGAAVAAGTRIKDLSGNGNDLVSRSIGSGAPSALPGSIAGHVKTVTASAENAPNEVAVNLRDADSGTKWLAFDTKGWVQYALDAPVAVVAYALTSANDAPGRDPRDWVLQGSNDGSTWVDLDERSGQRFASRFQMAQYAVAKPTAYSSYRLTVTANNGDPLLQLADLQLSSDLKGPLPAGSELLTWSDDHMPGSPAQASLRFNGSGTRGAILESVQGARINSEKFLSGFTIEAFVKLPDPFVGSHDWMGILSWEGNNGRTSGYTPDEPPCSLNLSPERFLQFVLYPELDVDNNPTHWSHALPTGVWQHVAVVNDGTHSVVYVNGSRISRNPTARARGIETLGKPFVIGGTQSNEQFGQGFHGWVGDVRVCIRALQPKEFLTPTFLIPEFPTPGTSA</sequence>
<dbReference type="InterPro" id="IPR051918">
    <property type="entry name" value="STPP_CPPED1"/>
</dbReference>
<dbReference type="GO" id="GO:0016787">
    <property type="term" value="F:hydrolase activity"/>
    <property type="evidence" value="ECO:0007669"/>
    <property type="project" value="InterPro"/>
</dbReference>
<comment type="caution">
    <text evidence="3">The sequence shown here is derived from an EMBL/GenBank/DDBJ whole genome shotgun (WGS) entry which is preliminary data.</text>
</comment>
<evidence type="ECO:0000259" key="2">
    <source>
        <dbReference type="PROSITE" id="PS50022"/>
    </source>
</evidence>
<dbReference type="InterPro" id="IPR000421">
    <property type="entry name" value="FA58C"/>
</dbReference>
<dbReference type="EMBL" id="RBWV01000009">
    <property type="protein sequence ID" value="RKS79951.1"/>
    <property type="molecule type" value="Genomic_DNA"/>
</dbReference>
<dbReference type="Proteomes" id="UP000281955">
    <property type="component" value="Unassembled WGS sequence"/>
</dbReference>
<keyword evidence="1" id="KW-0732">Signal</keyword>
<dbReference type="Pfam" id="PF13385">
    <property type="entry name" value="Laminin_G_3"/>
    <property type="match status" value="1"/>
</dbReference>
<accession>A0A420XT69</accession>
<dbReference type="InterPro" id="IPR029052">
    <property type="entry name" value="Metallo-depent_PP-like"/>
</dbReference>
<dbReference type="Gene3D" id="3.60.21.10">
    <property type="match status" value="1"/>
</dbReference>
<dbReference type="SUPFAM" id="SSF56300">
    <property type="entry name" value="Metallo-dependent phosphatases"/>
    <property type="match status" value="1"/>
</dbReference>
<dbReference type="Gene3D" id="2.60.120.200">
    <property type="match status" value="1"/>
</dbReference>
<dbReference type="AlphaFoldDB" id="A0A420XT69"/>
<keyword evidence="4" id="KW-1185">Reference proteome</keyword>
<dbReference type="PANTHER" id="PTHR43143">
    <property type="entry name" value="METALLOPHOSPHOESTERASE, CALCINEURIN SUPERFAMILY"/>
    <property type="match status" value="1"/>
</dbReference>
<proteinExistence type="predicted"/>
<dbReference type="SUPFAM" id="SSF49899">
    <property type="entry name" value="Concanavalin A-like lectins/glucanases"/>
    <property type="match status" value="1"/>
</dbReference>
<dbReference type="InterPro" id="IPR006311">
    <property type="entry name" value="TAT_signal"/>
</dbReference>
<dbReference type="PANTHER" id="PTHR43143:SF5">
    <property type="entry name" value="SECRETED PROTEIN"/>
    <property type="match status" value="1"/>
</dbReference>
<evidence type="ECO:0000256" key="1">
    <source>
        <dbReference type="SAM" id="SignalP"/>
    </source>
</evidence>
<reference evidence="3 4" key="1">
    <citation type="submission" date="2018-10" db="EMBL/GenBank/DDBJ databases">
        <title>Genomic Encyclopedia of Archaeal and Bacterial Type Strains, Phase II (KMG-II): from individual species to whole genera.</title>
        <authorList>
            <person name="Goeker M."/>
        </authorList>
    </citation>
    <scope>NUCLEOTIDE SEQUENCE [LARGE SCALE GENOMIC DNA]</scope>
    <source>
        <strain evidence="3 4">RP-AC37</strain>
    </source>
</reference>
<dbReference type="InterPro" id="IPR008979">
    <property type="entry name" value="Galactose-bd-like_sf"/>
</dbReference>
<dbReference type="OrthoDB" id="9772095at2"/>
<feature type="chain" id="PRO_5039465829" evidence="1">
    <location>
        <begin position="28"/>
        <end position="777"/>
    </location>
</feature>
<dbReference type="InterPro" id="IPR004843">
    <property type="entry name" value="Calcineurin-like_PHP"/>
</dbReference>
<dbReference type="Gene3D" id="2.60.120.260">
    <property type="entry name" value="Galactose-binding domain-like"/>
    <property type="match status" value="1"/>
</dbReference>
<dbReference type="PROSITE" id="PS51318">
    <property type="entry name" value="TAT"/>
    <property type="match status" value="1"/>
</dbReference>
<dbReference type="Pfam" id="PF00149">
    <property type="entry name" value="Metallophos"/>
    <property type="match status" value="1"/>
</dbReference>
<name>A0A420XT69_9ACTN</name>
<dbReference type="InParanoid" id="A0A420XT69"/>
<feature type="domain" description="F5/8 type C" evidence="2">
    <location>
        <begin position="409"/>
        <end position="553"/>
    </location>
</feature>
<evidence type="ECO:0000313" key="4">
    <source>
        <dbReference type="Proteomes" id="UP000281955"/>
    </source>
</evidence>
<dbReference type="PROSITE" id="PS50022">
    <property type="entry name" value="FA58C_3"/>
    <property type="match status" value="1"/>
</dbReference>
<dbReference type="SUPFAM" id="SSF49785">
    <property type="entry name" value="Galactose-binding domain-like"/>
    <property type="match status" value="1"/>
</dbReference>
<feature type="signal peptide" evidence="1">
    <location>
        <begin position="1"/>
        <end position="27"/>
    </location>
</feature>
<gene>
    <name evidence="3" type="ORF">CLV35_0368</name>
</gene>
<dbReference type="InterPro" id="IPR013320">
    <property type="entry name" value="ConA-like_dom_sf"/>
</dbReference>
<organism evidence="3 4">
    <name type="scientific">Motilibacter peucedani</name>
    <dbReference type="NCBI Taxonomy" id="598650"/>
    <lineage>
        <taxon>Bacteria</taxon>
        <taxon>Bacillati</taxon>
        <taxon>Actinomycetota</taxon>
        <taxon>Actinomycetes</taxon>
        <taxon>Motilibacterales</taxon>
        <taxon>Motilibacteraceae</taxon>
        <taxon>Motilibacter</taxon>
    </lineage>
</organism>
<dbReference type="RefSeq" id="WP_121191717.1">
    <property type="nucleotide sequence ID" value="NZ_RBWV01000009.1"/>
</dbReference>
<evidence type="ECO:0000313" key="3">
    <source>
        <dbReference type="EMBL" id="RKS79951.1"/>
    </source>
</evidence>